<evidence type="ECO:0000313" key="3">
    <source>
        <dbReference type="Proteomes" id="UP000019024"/>
    </source>
</evidence>
<dbReference type="Proteomes" id="UP000019024">
    <property type="component" value="Chromosome"/>
</dbReference>
<keyword evidence="3" id="KW-1185">Reference proteome</keyword>
<dbReference type="KEGG" id="hlr:HALLA_11825"/>
<organism evidence="2 3">
    <name type="scientific">Halostagnicola larsenii XH-48</name>
    <dbReference type="NCBI Taxonomy" id="797299"/>
    <lineage>
        <taxon>Archaea</taxon>
        <taxon>Methanobacteriati</taxon>
        <taxon>Methanobacteriota</taxon>
        <taxon>Stenosarchaea group</taxon>
        <taxon>Halobacteria</taxon>
        <taxon>Halobacteriales</taxon>
        <taxon>Natrialbaceae</taxon>
        <taxon>Halostagnicola</taxon>
    </lineage>
</organism>
<dbReference type="HOGENOM" id="CLU_1700226_0_0_2"/>
<dbReference type="STRING" id="797299.HALLA_11825"/>
<gene>
    <name evidence="1" type="ORF">HALLA_11825</name>
    <name evidence="2" type="ORF">HALLA_12125</name>
</gene>
<accession>W0JUG9</accession>
<evidence type="ECO:0000313" key="2">
    <source>
        <dbReference type="EMBL" id="AHG00972.1"/>
    </source>
</evidence>
<dbReference type="KEGG" id="hlr:HALLA_12125"/>
<evidence type="ECO:0000313" key="1">
    <source>
        <dbReference type="EMBL" id="AHG00923.1"/>
    </source>
</evidence>
<name>W0JUG9_9EURY</name>
<proteinExistence type="predicted"/>
<protein>
    <submittedName>
        <fullName evidence="2">Uncharacterized protein</fullName>
    </submittedName>
</protein>
<dbReference type="EMBL" id="CP007055">
    <property type="protein sequence ID" value="AHG00923.1"/>
    <property type="molecule type" value="Genomic_DNA"/>
</dbReference>
<sequence>MAAEPYFGDSMTLSVTDPQDGDVPVAGLQSVSVMLSAEHIELFTADSIKRESVKKRELSVPVEVEYAKFDETFAQWWMGVTSAGSSIEDTSDVALFSIEGTITSANGDTTLEGSIDDVYFEEMPLWEASEGEFVSQSLSGTGADVSNFAPAGTT</sequence>
<dbReference type="RefSeq" id="WP_049952653.1">
    <property type="nucleotide sequence ID" value="NZ_CP007055.1"/>
</dbReference>
<dbReference type="OrthoDB" id="378095at2157"/>
<dbReference type="AlphaFoldDB" id="W0JUG9"/>
<dbReference type="GeneID" id="25145191"/>
<reference evidence="2 3" key="1">
    <citation type="submission" date="2014-01" db="EMBL/GenBank/DDBJ databases">
        <authorList>
            <consortium name="DOE Joint Genome Institute"/>
            <person name="Anderson I."/>
            <person name="Huntemann M."/>
            <person name="Han J."/>
            <person name="Chen A."/>
            <person name="Kyrpides N."/>
            <person name="Mavromatis K."/>
            <person name="Markowitz V."/>
            <person name="Palaniappan K."/>
            <person name="Ivanova N."/>
            <person name="Schaumberg A."/>
            <person name="Pati A."/>
            <person name="Liolios K."/>
            <person name="Nordberg H.P."/>
            <person name="Cantor M.N."/>
            <person name="Hua S.X."/>
            <person name="Woyke T."/>
        </authorList>
    </citation>
    <scope>NUCLEOTIDE SEQUENCE [LARGE SCALE GENOMIC DNA]</scope>
    <source>
        <strain evidence="2 3">XH-48</strain>
    </source>
</reference>
<dbReference type="EMBL" id="CP007055">
    <property type="protein sequence ID" value="AHG00972.1"/>
    <property type="molecule type" value="Genomic_DNA"/>
</dbReference>